<proteinExistence type="predicted"/>
<dbReference type="Gene3D" id="3.40.50.300">
    <property type="entry name" value="P-loop containing nucleotide triphosphate hydrolases"/>
    <property type="match status" value="1"/>
</dbReference>
<organism evidence="5 6">
    <name type="scientific">Thermus scotoductus</name>
    <dbReference type="NCBI Taxonomy" id="37636"/>
    <lineage>
        <taxon>Bacteria</taxon>
        <taxon>Thermotogati</taxon>
        <taxon>Deinococcota</taxon>
        <taxon>Deinococci</taxon>
        <taxon>Thermales</taxon>
        <taxon>Thermaceae</taxon>
        <taxon>Thermus</taxon>
    </lineage>
</organism>
<dbReference type="CDD" id="cd03219">
    <property type="entry name" value="ABC_Mj1267_LivG_branched"/>
    <property type="match status" value="1"/>
</dbReference>
<dbReference type="InterPro" id="IPR032823">
    <property type="entry name" value="BCA_ABC_TP_C"/>
</dbReference>
<dbReference type="Pfam" id="PF12399">
    <property type="entry name" value="BCA_ABC_TP_C"/>
    <property type="match status" value="1"/>
</dbReference>
<keyword evidence="3 5" id="KW-0067">ATP-binding</keyword>
<dbReference type="GO" id="GO:1903806">
    <property type="term" value="P:L-isoleucine import across plasma membrane"/>
    <property type="evidence" value="ECO:0007669"/>
    <property type="project" value="TreeGrafter"/>
</dbReference>
<feature type="domain" description="ABC transporter" evidence="4">
    <location>
        <begin position="4"/>
        <end position="244"/>
    </location>
</feature>
<protein>
    <submittedName>
        <fullName evidence="5">High-affinity branched-chain amino acid ABC transporter ATP-binding protein LivG</fullName>
    </submittedName>
</protein>
<dbReference type="PROSITE" id="PS50893">
    <property type="entry name" value="ABC_TRANSPORTER_2"/>
    <property type="match status" value="1"/>
</dbReference>
<reference evidence="5 6" key="1">
    <citation type="journal article" date="2019" name="Extremophiles">
        <title>Biogeography of thermophiles and predominance of Thermus scotoductus in domestic water heaters.</title>
        <authorList>
            <person name="Wilpiszeski R.L."/>
            <person name="Zhang Z."/>
            <person name="House C.H."/>
        </authorList>
    </citation>
    <scope>NUCLEOTIDE SEQUENCE [LARGE SCALE GENOMIC DNA]</scope>
    <source>
        <strain evidence="5 6">34_S34</strain>
    </source>
</reference>
<gene>
    <name evidence="5" type="primary">livG</name>
    <name evidence="5" type="ORF">CSW47_02515</name>
</gene>
<dbReference type="SMART" id="SM00382">
    <property type="entry name" value="AAA"/>
    <property type="match status" value="1"/>
</dbReference>
<name>A0A430RGE6_THESC</name>
<dbReference type="GO" id="GO:0005886">
    <property type="term" value="C:plasma membrane"/>
    <property type="evidence" value="ECO:0007669"/>
    <property type="project" value="TreeGrafter"/>
</dbReference>
<evidence type="ECO:0000259" key="4">
    <source>
        <dbReference type="PROSITE" id="PS50893"/>
    </source>
</evidence>
<dbReference type="GO" id="GO:0015188">
    <property type="term" value="F:L-isoleucine transmembrane transporter activity"/>
    <property type="evidence" value="ECO:0007669"/>
    <property type="project" value="TreeGrafter"/>
</dbReference>
<dbReference type="GO" id="GO:0005524">
    <property type="term" value="F:ATP binding"/>
    <property type="evidence" value="ECO:0007669"/>
    <property type="project" value="UniProtKB-KW"/>
</dbReference>
<dbReference type="InterPro" id="IPR003439">
    <property type="entry name" value="ABC_transporter-like_ATP-bd"/>
</dbReference>
<evidence type="ECO:0000313" key="6">
    <source>
        <dbReference type="Proteomes" id="UP000286734"/>
    </source>
</evidence>
<dbReference type="GO" id="GO:0005304">
    <property type="term" value="F:L-valine transmembrane transporter activity"/>
    <property type="evidence" value="ECO:0007669"/>
    <property type="project" value="TreeGrafter"/>
</dbReference>
<sequence length="249" mass="26934">MILLEGRGLTRRFGGLVAVDHVDIRVHQGEVLGLFGPNGAGKTTLFNLLAGAIPPSEGQVYLEGREVTRLPAYRRAQLGVARTFQIVQPFRSLTALENVLVALAKDSYRQLLPLGRLATPERQAKALALLDQVGIADFAHRNVSQVPLGVLKRLEVARALALEPKVLLLDEPLAGLTFKEAEEVLEVVNALRGRVAVVLVEHHVHLALPVCDRALVLDRGTVIAQGGPDAVRSDPRVIQVYLGEEDATA</sequence>
<comment type="caution">
    <text evidence="5">The sequence shown here is derived from an EMBL/GenBank/DDBJ whole genome shotgun (WGS) entry which is preliminary data.</text>
</comment>
<dbReference type="GO" id="GO:0015808">
    <property type="term" value="P:L-alanine transport"/>
    <property type="evidence" value="ECO:0007669"/>
    <property type="project" value="TreeGrafter"/>
</dbReference>
<dbReference type="GO" id="GO:0015192">
    <property type="term" value="F:L-phenylalanine transmembrane transporter activity"/>
    <property type="evidence" value="ECO:0007669"/>
    <property type="project" value="TreeGrafter"/>
</dbReference>
<dbReference type="PANTHER" id="PTHR45772">
    <property type="entry name" value="CONSERVED COMPONENT OF ABC TRANSPORTER FOR NATURAL AMINO ACIDS-RELATED"/>
    <property type="match status" value="1"/>
</dbReference>
<dbReference type="GO" id="GO:0016887">
    <property type="term" value="F:ATP hydrolysis activity"/>
    <property type="evidence" value="ECO:0007669"/>
    <property type="project" value="InterPro"/>
</dbReference>
<accession>A0A430RGE6</accession>
<dbReference type="InterPro" id="IPR003593">
    <property type="entry name" value="AAA+_ATPase"/>
</dbReference>
<dbReference type="GO" id="GO:0042941">
    <property type="term" value="P:D-alanine transmembrane transport"/>
    <property type="evidence" value="ECO:0007669"/>
    <property type="project" value="TreeGrafter"/>
</dbReference>
<dbReference type="GO" id="GO:1903805">
    <property type="term" value="P:L-valine import across plasma membrane"/>
    <property type="evidence" value="ECO:0007669"/>
    <property type="project" value="TreeGrafter"/>
</dbReference>
<keyword evidence="1" id="KW-0813">Transport</keyword>
<dbReference type="InterPro" id="IPR027417">
    <property type="entry name" value="P-loop_NTPase"/>
</dbReference>
<dbReference type="EMBL" id="PELP01000052">
    <property type="protein sequence ID" value="RTH06989.1"/>
    <property type="molecule type" value="Genomic_DNA"/>
</dbReference>
<dbReference type="Pfam" id="PF00005">
    <property type="entry name" value="ABC_tran"/>
    <property type="match status" value="1"/>
</dbReference>
<evidence type="ECO:0000256" key="3">
    <source>
        <dbReference type="ARBA" id="ARBA00022840"/>
    </source>
</evidence>
<dbReference type="InterPro" id="IPR051120">
    <property type="entry name" value="ABC_AA/LPS_Transport"/>
</dbReference>
<evidence type="ECO:0000256" key="2">
    <source>
        <dbReference type="ARBA" id="ARBA00022741"/>
    </source>
</evidence>
<dbReference type="SUPFAM" id="SSF52540">
    <property type="entry name" value="P-loop containing nucleoside triphosphate hydrolases"/>
    <property type="match status" value="1"/>
</dbReference>
<evidence type="ECO:0000256" key="1">
    <source>
        <dbReference type="ARBA" id="ARBA00022448"/>
    </source>
</evidence>
<dbReference type="Proteomes" id="UP000286734">
    <property type="component" value="Unassembled WGS sequence"/>
</dbReference>
<evidence type="ECO:0000313" key="5">
    <source>
        <dbReference type="EMBL" id="RTH06989.1"/>
    </source>
</evidence>
<keyword evidence="2" id="KW-0547">Nucleotide-binding</keyword>
<dbReference type="PANTHER" id="PTHR45772:SF7">
    <property type="entry name" value="AMINO ACID ABC TRANSPORTER ATP-BINDING PROTEIN"/>
    <property type="match status" value="1"/>
</dbReference>
<dbReference type="AlphaFoldDB" id="A0A430RGE6"/>